<dbReference type="AlphaFoldDB" id="A3IGU8"/>
<dbReference type="PANTHER" id="PTHR12526:SF600">
    <property type="entry name" value="GLYCOSYL TRANSFERASE GROUP 1"/>
    <property type="match status" value="1"/>
</dbReference>
<dbReference type="Proteomes" id="UP000003781">
    <property type="component" value="Unassembled WGS sequence"/>
</dbReference>
<evidence type="ECO:0000313" key="3">
    <source>
        <dbReference type="Proteomes" id="UP000003781"/>
    </source>
</evidence>
<feature type="domain" description="Glycosyltransferase subfamily 4-like N-terminal" evidence="1">
    <location>
        <begin position="27"/>
        <end position="222"/>
    </location>
</feature>
<protein>
    <recommendedName>
        <fullName evidence="1">Glycosyltransferase subfamily 4-like N-terminal domain-containing protein</fullName>
    </recommendedName>
</protein>
<name>A3IGU8_9CHRO</name>
<dbReference type="Pfam" id="PF13692">
    <property type="entry name" value="Glyco_trans_1_4"/>
    <property type="match status" value="1"/>
</dbReference>
<evidence type="ECO:0000259" key="1">
    <source>
        <dbReference type="Pfam" id="PF13439"/>
    </source>
</evidence>
<reference evidence="2 3" key="1">
    <citation type="submission" date="2007-03" db="EMBL/GenBank/DDBJ databases">
        <authorList>
            <person name="Stal L."/>
            <person name="Ferriera S."/>
            <person name="Johnson J."/>
            <person name="Kravitz S."/>
            <person name="Beeson K."/>
            <person name="Sutton G."/>
            <person name="Rogers Y.-H."/>
            <person name="Friedman R."/>
            <person name="Frazier M."/>
            <person name="Venter J.C."/>
        </authorList>
    </citation>
    <scope>NUCLEOTIDE SEQUENCE [LARGE SCALE GENOMIC DNA]</scope>
    <source>
        <strain evidence="2 3">CCY0110</strain>
    </source>
</reference>
<dbReference type="Pfam" id="PF13439">
    <property type="entry name" value="Glyco_transf_4"/>
    <property type="match status" value="1"/>
</dbReference>
<dbReference type="PANTHER" id="PTHR12526">
    <property type="entry name" value="GLYCOSYLTRANSFERASE"/>
    <property type="match status" value="1"/>
</dbReference>
<gene>
    <name evidence="2" type="ORF">CY0110_09957</name>
</gene>
<sequence length="415" mass="46991">MNLPMKILVLSSLFPYPPIQGKAQVRTFSLLKHLNTKYDITLVTQEPEQVLEEDIDALQQHINNCIVFPAVNHHENGKGFLETAKQLGVFVQQGTPPRVLSHYSSAIQEWLDQAIESEKFDILLCEGSANEIYVRPEWQTKIPTVIDIHRSVYGMYKHQIETNSNDSGLRDQLSLPLLRRYERQYCHKFASVVAANQTEQQTLKNLKLEVPVILVPNGLNLQVFPKRSNNKDGHRITFVGAMDKPANVDAARFFSLEVFPKIRQRYPDATLDLVGSRPVEKVLELKELSGVHVTGQVPCVLDYLHNTTVSVIPIRKSVGTKMRTLEALATGTPLVASDYGLEGLPVDGPGVPLVAMRANNVDEYVYAVGRLFQDAKLREKLSHNGRTLVENKYTWEQMTQRYEQVLLDTYTKFTP</sequence>
<dbReference type="CDD" id="cd03801">
    <property type="entry name" value="GT4_PimA-like"/>
    <property type="match status" value="1"/>
</dbReference>
<dbReference type="eggNOG" id="COG0438">
    <property type="taxonomic scope" value="Bacteria"/>
</dbReference>
<keyword evidence="3" id="KW-1185">Reference proteome</keyword>
<dbReference type="SUPFAM" id="SSF53756">
    <property type="entry name" value="UDP-Glycosyltransferase/glycogen phosphorylase"/>
    <property type="match status" value="1"/>
</dbReference>
<evidence type="ECO:0000313" key="2">
    <source>
        <dbReference type="EMBL" id="EAZ94190.1"/>
    </source>
</evidence>
<accession>A3IGU8</accession>
<dbReference type="OrthoDB" id="9807209at2"/>
<proteinExistence type="predicted"/>
<comment type="caution">
    <text evidence="2">The sequence shown here is derived from an EMBL/GenBank/DDBJ whole genome shotgun (WGS) entry which is preliminary data.</text>
</comment>
<dbReference type="InterPro" id="IPR028098">
    <property type="entry name" value="Glyco_trans_4-like_N"/>
</dbReference>
<organism evidence="2 3">
    <name type="scientific">Crocosphaera chwakensis CCY0110</name>
    <dbReference type="NCBI Taxonomy" id="391612"/>
    <lineage>
        <taxon>Bacteria</taxon>
        <taxon>Bacillati</taxon>
        <taxon>Cyanobacteriota</taxon>
        <taxon>Cyanophyceae</taxon>
        <taxon>Oscillatoriophycideae</taxon>
        <taxon>Chroococcales</taxon>
        <taxon>Aphanothecaceae</taxon>
        <taxon>Crocosphaera</taxon>
        <taxon>Crocosphaera chwakensis</taxon>
    </lineage>
</organism>
<dbReference type="Gene3D" id="3.40.50.2000">
    <property type="entry name" value="Glycogen Phosphorylase B"/>
    <property type="match status" value="2"/>
</dbReference>
<dbReference type="EMBL" id="AAXW01000001">
    <property type="protein sequence ID" value="EAZ94190.1"/>
    <property type="molecule type" value="Genomic_DNA"/>
</dbReference>
<dbReference type="GO" id="GO:0016757">
    <property type="term" value="F:glycosyltransferase activity"/>
    <property type="evidence" value="ECO:0007669"/>
    <property type="project" value="TreeGrafter"/>
</dbReference>